<gene>
    <name evidence="20" type="ORF">GGX14DRAFT_439352</name>
</gene>
<dbReference type="GO" id="GO:0007059">
    <property type="term" value="P:chromosome segregation"/>
    <property type="evidence" value="ECO:0007669"/>
    <property type="project" value="UniProtKB-KW"/>
</dbReference>
<dbReference type="AlphaFoldDB" id="A0AAD6VND9"/>
<evidence type="ECO:0000256" key="10">
    <source>
        <dbReference type="ARBA" id="ARBA00022829"/>
    </source>
</evidence>
<comment type="similarity">
    <text evidence="4">Belongs to the DASH complex DUO1 family.</text>
</comment>
<name>A0AAD6VND9_9AGAR</name>
<dbReference type="GO" id="GO:0072686">
    <property type="term" value="C:mitotic spindle"/>
    <property type="evidence" value="ECO:0007669"/>
    <property type="project" value="InterPro"/>
</dbReference>
<dbReference type="EMBL" id="JARJCW010000013">
    <property type="protein sequence ID" value="KAJ7218035.1"/>
    <property type="molecule type" value="Genomic_DNA"/>
</dbReference>
<evidence type="ECO:0000256" key="4">
    <source>
        <dbReference type="ARBA" id="ARBA00005366"/>
    </source>
</evidence>
<evidence type="ECO:0000256" key="13">
    <source>
        <dbReference type="ARBA" id="ARBA00023212"/>
    </source>
</evidence>
<keyword evidence="15" id="KW-0131">Cell cycle</keyword>
<keyword evidence="11" id="KW-0995">Kinetochore</keyword>
<evidence type="ECO:0000256" key="7">
    <source>
        <dbReference type="ARBA" id="ARBA00022618"/>
    </source>
</evidence>
<evidence type="ECO:0000313" key="21">
    <source>
        <dbReference type="Proteomes" id="UP001219525"/>
    </source>
</evidence>
<keyword evidence="12" id="KW-0175">Coiled coil</keyword>
<evidence type="ECO:0000256" key="1">
    <source>
        <dbReference type="ARBA" id="ARBA00004123"/>
    </source>
</evidence>
<keyword evidence="6" id="KW-0963">Cytoplasm</keyword>
<evidence type="ECO:0000256" key="16">
    <source>
        <dbReference type="ARBA" id="ARBA00023328"/>
    </source>
</evidence>
<feature type="compositionally biased region" description="Low complexity" evidence="19">
    <location>
        <begin position="222"/>
        <end position="250"/>
    </location>
</feature>
<feature type="region of interest" description="Disordered" evidence="19">
    <location>
        <begin position="181"/>
        <end position="250"/>
    </location>
</feature>
<evidence type="ECO:0000256" key="15">
    <source>
        <dbReference type="ARBA" id="ARBA00023306"/>
    </source>
</evidence>
<sequence length="250" mass="27590">MTQSESGSILFSSRSNILSEAGLPSTSILSSEMGPGEDLSISELSLSVRPGGVSNDNDSAIQYSDELGRTKKVTGKLRDEKLHHDLFVLRKLNAAVTSFNDALRDVGSQNERVATQLEQTEGLLNKYVSIVSESEEFARLMFDDEWQGAEADELMIAQQQREAERIAREEHAAAAQRLQERLEQEERERVEQKEREQAAKEKQERAKASGGIRGVRGTRASMRTTRGMSRGATSSSAGRGSTTRGLTRQT</sequence>
<dbReference type="GO" id="GO:0000278">
    <property type="term" value="P:mitotic cell cycle"/>
    <property type="evidence" value="ECO:0007669"/>
    <property type="project" value="InterPro"/>
</dbReference>
<keyword evidence="21" id="KW-1185">Reference proteome</keyword>
<feature type="compositionally biased region" description="Basic and acidic residues" evidence="19">
    <location>
        <begin position="181"/>
        <end position="207"/>
    </location>
</feature>
<protein>
    <recommendedName>
        <fullName evidence="17">DASH complex subunit DUO1</fullName>
    </recommendedName>
    <alternativeName>
        <fullName evidence="18">Outer kinetochore protein DUO1</fullName>
    </alternativeName>
</protein>
<keyword evidence="7" id="KW-0132">Cell division</keyword>
<accession>A0AAD6VND9</accession>
<organism evidence="20 21">
    <name type="scientific">Mycena pura</name>
    <dbReference type="NCBI Taxonomy" id="153505"/>
    <lineage>
        <taxon>Eukaryota</taxon>
        <taxon>Fungi</taxon>
        <taxon>Dikarya</taxon>
        <taxon>Basidiomycota</taxon>
        <taxon>Agaricomycotina</taxon>
        <taxon>Agaricomycetes</taxon>
        <taxon>Agaricomycetidae</taxon>
        <taxon>Agaricales</taxon>
        <taxon>Marasmiineae</taxon>
        <taxon>Mycenaceae</taxon>
        <taxon>Mycena</taxon>
    </lineage>
</organism>
<proteinExistence type="inferred from homology"/>
<keyword evidence="13" id="KW-0206">Cytoskeleton</keyword>
<evidence type="ECO:0000256" key="12">
    <source>
        <dbReference type="ARBA" id="ARBA00023054"/>
    </source>
</evidence>
<evidence type="ECO:0000256" key="19">
    <source>
        <dbReference type="SAM" id="MobiDB-lite"/>
    </source>
</evidence>
<keyword evidence="5" id="KW-0158">Chromosome</keyword>
<evidence type="ECO:0000256" key="2">
    <source>
        <dbReference type="ARBA" id="ARBA00004186"/>
    </source>
</evidence>
<dbReference type="GO" id="GO:0051301">
    <property type="term" value="P:cell division"/>
    <property type="evidence" value="ECO:0007669"/>
    <property type="project" value="UniProtKB-KW"/>
</dbReference>
<evidence type="ECO:0000256" key="8">
    <source>
        <dbReference type="ARBA" id="ARBA00022701"/>
    </source>
</evidence>
<keyword evidence="9" id="KW-0498">Mitosis</keyword>
<reference evidence="20" key="1">
    <citation type="submission" date="2023-03" db="EMBL/GenBank/DDBJ databases">
        <title>Massive genome expansion in bonnet fungi (Mycena s.s.) driven by repeated elements and novel gene families across ecological guilds.</title>
        <authorList>
            <consortium name="Lawrence Berkeley National Laboratory"/>
            <person name="Harder C.B."/>
            <person name="Miyauchi S."/>
            <person name="Viragh M."/>
            <person name="Kuo A."/>
            <person name="Thoen E."/>
            <person name="Andreopoulos B."/>
            <person name="Lu D."/>
            <person name="Skrede I."/>
            <person name="Drula E."/>
            <person name="Henrissat B."/>
            <person name="Morin E."/>
            <person name="Kohler A."/>
            <person name="Barry K."/>
            <person name="LaButti K."/>
            <person name="Morin E."/>
            <person name="Salamov A."/>
            <person name="Lipzen A."/>
            <person name="Mereny Z."/>
            <person name="Hegedus B."/>
            <person name="Baldrian P."/>
            <person name="Stursova M."/>
            <person name="Weitz H."/>
            <person name="Taylor A."/>
            <person name="Grigoriev I.V."/>
            <person name="Nagy L.G."/>
            <person name="Martin F."/>
            <person name="Kauserud H."/>
        </authorList>
    </citation>
    <scope>NUCLEOTIDE SEQUENCE</scope>
    <source>
        <strain evidence="20">9144</strain>
    </source>
</reference>
<dbReference type="InterPro" id="IPR013960">
    <property type="entry name" value="DASH_Duo1"/>
</dbReference>
<evidence type="ECO:0000256" key="18">
    <source>
        <dbReference type="ARBA" id="ARBA00044358"/>
    </source>
</evidence>
<evidence type="ECO:0000256" key="11">
    <source>
        <dbReference type="ARBA" id="ARBA00022838"/>
    </source>
</evidence>
<dbReference type="Pfam" id="PF08651">
    <property type="entry name" value="DASH_Duo1"/>
    <property type="match status" value="1"/>
</dbReference>
<evidence type="ECO:0000256" key="14">
    <source>
        <dbReference type="ARBA" id="ARBA00023242"/>
    </source>
</evidence>
<evidence type="ECO:0000256" key="3">
    <source>
        <dbReference type="ARBA" id="ARBA00004629"/>
    </source>
</evidence>
<evidence type="ECO:0000256" key="5">
    <source>
        <dbReference type="ARBA" id="ARBA00022454"/>
    </source>
</evidence>
<dbReference type="PANTHER" id="PTHR28216:SF1">
    <property type="entry name" value="DASH COMPLEX SUBUNIT DUO1"/>
    <property type="match status" value="1"/>
</dbReference>
<evidence type="ECO:0000256" key="17">
    <source>
        <dbReference type="ARBA" id="ARBA00044152"/>
    </source>
</evidence>
<dbReference type="Proteomes" id="UP001219525">
    <property type="component" value="Unassembled WGS sequence"/>
</dbReference>
<dbReference type="GO" id="GO:0005874">
    <property type="term" value="C:microtubule"/>
    <property type="evidence" value="ECO:0007669"/>
    <property type="project" value="UniProtKB-KW"/>
</dbReference>
<evidence type="ECO:0000256" key="9">
    <source>
        <dbReference type="ARBA" id="ARBA00022776"/>
    </source>
</evidence>
<comment type="caution">
    <text evidence="20">The sequence shown here is derived from an EMBL/GenBank/DDBJ whole genome shotgun (WGS) entry which is preliminary data.</text>
</comment>
<keyword evidence="16" id="KW-0137">Centromere</keyword>
<keyword evidence="14" id="KW-0539">Nucleus</keyword>
<keyword evidence="8" id="KW-0493">Microtubule</keyword>
<dbReference type="PANTHER" id="PTHR28216">
    <property type="entry name" value="DASH COMPLEX SUBUNIT DUO1"/>
    <property type="match status" value="1"/>
</dbReference>
<comment type="subcellular location">
    <subcellularLocation>
        <location evidence="3">Chromosome</location>
        <location evidence="3">Centromere</location>
        <location evidence="3">Kinetochore</location>
    </subcellularLocation>
    <subcellularLocation>
        <location evidence="2">Cytoplasm</location>
        <location evidence="2">Cytoskeleton</location>
        <location evidence="2">Spindle</location>
    </subcellularLocation>
    <subcellularLocation>
        <location evidence="1">Nucleus</location>
    </subcellularLocation>
</comment>
<keyword evidence="10" id="KW-0159">Chromosome partition</keyword>
<evidence type="ECO:0000313" key="20">
    <source>
        <dbReference type="EMBL" id="KAJ7218035.1"/>
    </source>
</evidence>
<evidence type="ECO:0000256" key="6">
    <source>
        <dbReference type="ARBA" id="ARBA00022490"/>
    </source>
</evidence>
<dbReference type="GO" id="GO:0042729">
    <property type="term" value="C:DASH complex"/>
    <property type="evidence" value="ECO:0007669"/>
    <property type="project" value="InterPro"/>
</dbReference>